<accession>G9QIQ4</accession>
<comment type="caution">
    <text evidence="2">The sequence shown here is derived from an EMBL/GenBank/DDBJ whole genome shotgun (WGS) entry which is preliminary data.</text>
</comment>
<dbReference type="PROSITE" id="PS50943">
    <property type="entry name" value="HTH_CROC1"/>
    <property type="match status" value="1"/>
</dbReference>
<dbReference type="Proteomes" id="UP000011747">
    <property type="component" value="Unassembled WGS sequence"/>
</dbReference>
<dbReference type="CDD" id="cd00093">
    <property type="entry name" value="HTH_XRE"/>
    <property type="match status" value="1"/>
</dbReference>
<dbReference type="PATRIC" id="fig|665952.3.peg.842"/>
<protein>
    <recommendedName>
        <fullName evidence="1">HTH cro/C1-type domain-containing protein</fullName>
    </recommendedName>
</protein>
<evidence type="ECO:0000259" key="1">
    <source>
        <dbReference type="PROSITE" id="PS50943"/>
    </source>
</evidence>
<dbReference type="SUPFAM" id="SSF47413">
    <property type="entry name" value="lambda repressor-like DNA-binding domains"/>
    <property type="match status" value="1"/>
</dbReference>
<keyword evidence="3" id="KW-1185">Reference proteome</keyword>
<sequence>MNIKLRDEYHLLRRKKGIKLKDLAKYVGCSIALLSKYESGKSGMKKEKVELYREFIDNN</sequence>
<dbReference type="InterPro" id="IPR001387">
    <property type="entry name" value="Cro/C1-type_HTH"/>
</dbReference>
<dbReference type="Gene3D" id="1.10.260.40">
    <property type="entry name" value="lambda repressor-like DNA-binding domains"/>
    <property type="match status" value="1"/>
</dbReference>
<proteinExistence type="predicted"/>
<reference evidence="2 3" key="1">
    <citation type="submission" date="2011-09" db="EMBL/GenBank/DDBJ databases">
        <title>The Genome Sequence of Bacillus smithii 7_3_47FAA.</title>
        <authorList>
            <consortium name="The Broad Institute Genome Sequencing Platform"/>
            <person name="Earl A."/>
            <person name="Ward D."/>
            <person name="Feldgarden M."/>
            <person name="Gevers D."/>
            <person name="Daigneault M."/>
            <person name="Strauss J."/>
            <person name="Allen-Vercoe E."/>
            <person name="Young S.K."/>
            <person name="Zeng Q."/>
            <person name="Gargeya S."/>
            <person name="Fitzgerald M."/>
            <person name="Haas B."/>
            <person name="Abouelleil A."/>
            <person name="Alvarado L."/>
            <person name="Arachchi H.M."/>
            <person name="Berlin A."/>
            <person name="Brown A."/>
            <person name="Chapman S.B."/>
            <person name="Chen Z."/>
            <person name="Dunbar C."/>
            <person name="Freedman E."/>
            <person name="Gearin G."/>
            <person name="Goldberg J."/>
            <person name="Griggs A."/>
            <person name="Gujja S."/>
            <person name="Heiman D."/>
            <person name="Howarth C."/>
            <person name="Larson L."/>
            <person name="Lui A."/>
            <person name="MacDonald P.J.P."/>
            <person name="Montmayeur A."/>
            <person name="Murphy C."/>
            <person name="Neiman D."/>
            <person name="Pearson M."/>
            <person name="Priest M."/>
            <person name="Roberts A."/>
            <person name="Saif S."/>
            <person name="Shea T."/>
            <person name="Shenoy N."/>
            <person name="Sisk P."/>
            <person name="Stolte C."/>
            <person name="Sykes S."/>
            <person name="Wortman J."/>
            <person name="Nusbaum C."/>
            <person name="Birren B."/>
        </authorList>
    </citation>
    <scope>NUCLEOTIDE SEQUENCE [LARGE SCALE GENOMIC DNA]</scope>
    <source>
        <strain evidence="2 3">7_3_47FAA</strain>
    </source>
</reference>
<gene>
    <name evidence="2" type="ORF">HMPREF1015_02981</name>
</gene>
<name>G9QIQ4_9BACI</name>
<dbReference type="RefSeq" id="WP_003353131.1">
    <property type="nucleotide sequence ID" value="NZ_JH414744.1"/>
</dbReference>
<feature type="domain" description="HTH cro/C1-type" evidence="1">
    <location>
        <begin position="12"/>
        <end position="42"/>
    </location>
</feature>
<evidence type="ECO:0000313" key="2">
    <source>
        <dbReference type="EMBL" id="EHL78972.1"/>
    </source>
</evidence>
<dbReference type="GO" id="GO:0003677">
    <property type="term" value="F:DNA binding"/>
    <property type="evidence" value="ECO:0007669"/>
    <property type="project" value="InterPro"/>
</dbReference>
<dbReference type="EMBL" id="ACWF01000042">
    <property type="protein sequence ID" value="EHL78972.1"/>
    <property type="molecule type" value="Genomic_DNA"/>
</dbReference>
<dbReference type="InterPro" id="IPR010982">
    <property type="entry name" value="Lambda_DNA-bd_dom_sf"/>
</dbReference>
<organism evidence="2 3">
    <name type="scientific">Bacillus smithii 7_3_47FAA</name>
    <dbReference type="NCBI Taxonomy" id="665952"/>
    <lineage>
        <taxon>Bacteria</taxon>
        <taxon>Bacillati</taxon>
        <taxon>Bacillota</taxon>
        <taxon>Bacilli</taxon>
        <taxon>Bacillales</taxon>
        <taxon>Bacillaceae</taxon>
        <taxon>Bacillus</taxon>
    </lineage>
</organism>
<dbReference type="Pfam" id="PF01381">
    <property type="entry name" value="HTH_3"/>
    <property type="match status" value="1"/>
</dbReference>
<evidence type="ECO:0000313" key="3">
    <source>
        <dbReference type="Proteomes" id="UP000011747"/>
    </source>
</evidence>
<dbReference type="HOGENOM" id="CLU_201604_0_0_9"/>
<dbReference type="AlphaFoldDB" id="G9QIQ4"/>